<dbReference type="KEGG" id="ncs:NCAS_0I02890"/>
<dbReference type="GeneID" id="96905644"/>
<feature type="compositionally biased region" description="Polar residues" evidence="1">
    <location>
        <begin position="1"/>
        <end position="14"/>
    </location>
</feature>
<accession>G0VKC3</accession>
<name>G0VKC3_NAUCA</name>
<evidence type="ECO:0000313" key="3">
    <source>
        <dbReference type="EMBL" id="CCC71957.1"/>
    </source>
</evidence>
<keyword evidence="4" id="KW-1185">Reference proteome</keyword>
<feature type="transmembrane region" description="Helical" evidence="2">
    <location>
        <begin position="61"/>
        <end position="81"/>
    </location>
</feature>
<keyword evidence="2" id="KW-0472">Membrane</keyword>
<sequence length="208" mass="24469">MSISTLSDQSTLTQNDDELSDDTSNNKYLMAPFDEEHSQFLCECVSCCKSREYKRWFVRNFWVGIIFPPLWVLNVGSYIYFQFWLSHDVVHRKLEEEEFPSAFERKQWIQRHQLEVPGATVDEMNQLANEETIPEVSVQKEASEDDDYSLKIHRYQFLKNVVEEIVDSHDNVRSFYRTWLLRDVGGIVMYTVILVVVLVLCVHNSSAK</sequence>
<protein>
    <submittedName>
        <fullName evidence="3">Uncharacterized protein</fullName>
    </submittedName>
</protein>
<feature type="transmembrane region" description="Helical" evidence="2">
    <location>
        <begin position="184"/>
        <end position="202"/>
    </location>
</feature>
<keyword evidence="2" id="KW-0812">Transmembrane</keyword>
<dbReference type="InParanoid" id="G0VKC3"/>
<reference key="2">
    <citation type="submission" date="2011-08" db="EMBL/GenBank/DDBJ databases">
        <title>Genome sequence of Naumovozyma castellii.</title>
        <authorList>
            <person name="Gordon J.L."/>
            <person name="Armisen D."/>
            <person name="Proux-Wera E."/>
            <person name="OhEigeartaigh S.S."/>
            <person name="Byrne K.P."/>
            <person name="Wolfe K.H."/>
        </authorList>
    </citation>
    <scope>NUCLEOTIDE SEQUENCE</scope>
    <source>
        <strain>Type strain:CBS 4309</strain>
    </source>
</reference>
<feature type="region of interest" description="Disordered" evidence="1">
    <location>
        <begin position="1"/>
        <end position="21"/>
    </location>
</feature>
<evidence type="ECO:0000256" key="2">
    <source>
        <dbReference type="SAM" id="Phobius"/>
    </source>
</evidence>
<evidence type="ECO:0000313" key="4">
    <source>
        <dbReference type="Proteomes" id="UP000001640"/>
    </source>
</evidence>
<dbReference type="AlphaFoldDB" id="G0VKC3"/>
<proteinExistence type="predicted"/>
<dbReference type="HOGENOM" id="CLU_114202_0_0_1"/>
<organism evidence="3 4">
    <name type="scientific">Naumovozyma castellii</name>
    <name type="common">Yeast</name>
    <name type="synonym">Saccharomyces castellii</name>
    <dbReference type="NCBI Taxonomy" id="27288"/>
    <lineage>
        <taxon>Eukaryota</taxon>
        <taxon>Fungi</taxon>
        <taxon>Dikarya</taxon>
        <taxon>Ascomycota</taxon>
        <taxon>Saccharomycotina</taxon>
        <taxon>Saccharomycetes</taxon>
        <taxon>Saccharomycetales</taxon>
        <taxon>Saccharomycetaceae</taxon>
        <taxon>Naumovozyma</taxon>
    </lineage>
</organism>
<dbReference type="STRING" id="1064592.G0VKC3"/>
<gene>
    <name evidence="3" type="primary">NCAS0I02890</name>
    <name evidence="3" type="ordered locus">NCAS_0I02890</name>
</gene>
<dbReference type="eggNOG" id="ENOG502S6IX">
    <property type="taxonomic scope" value="Eukaryota"/>
</dbReference>
<dbReference type="OrthoDB" id="4035013at2759"/>
<evidence type="ECO:0000256" key="1">
    <source>
        <dbReference type="SAM" id="MobiDB-lite"/>
    </source>
</evidence>
<dbReference type="RefSeq" id="XP_003678299.1">
    <property type="nucleotide sequence ID" value="XM_003678251.1"/>
</dbReference>
<dbReference type="OMA" id="YWQPHEL"/>
<dbReference type="FunCoup" id="G0VKC3">
    <property type="interactions" value="44"/>
</dbReference>
<reference evidence="3 4" key="1">
    <citation type="journal article" date="2011" name="Proc. Natl. Acad. Sci. U.S.A.">
        <title>Evolutionary erosion of yeast sex chromosomes by mating-type switching accidents.</title>
        <authorList>
            <person name="Gordon J.L."/>
            <person name="Armisen D."/>
            <person name="Proux-Wera E."/>
            <person name="Oheigeartaigh S.S."/>
            <person name="Byrne K.P."/>
            <person name="Wolfe K.H."/>
        </authorList>
    </citation>
    <scope>NUCLEOTIDE SEQUENCE [LARGE SCALE GENOMIC DNA]</scope>
    <source>
        <strain evidence="4">ATCC 76901 / BCRC 22586 / CBS 4309 / NBRC 1992 / NRRL Y-12630</strain>
    </source>
</reference>
<dbReference type="Proteomes" id="UP000001640">
    <property type="component" value="Chromosome 9"/>
</dbReference>
<dbReference type="EMBL" id="HE576760">
    <property type="protein sequence ID" value="CCC71957.1"/>
    <property type="molecule type" value="Genomic_DNA"/>
</dbReference>
<keyword evidence="2" id="KW-1133">Transmembrane helix</keyword>